<evidence type="ECO:0000313" key="3">
    <source>
        <dbReference type="EMBL" id="TKA63959.1"/>
    </source>
</evidence>
<gene>
    <name evidence="3" type="ORF">B0A55_09507</name>
</gene>
<keyword evidence="2" id="KW-1133">Transmembrane helix</keyword>
<comment type="caution">
    <text evidence="3">The sequence shown here is derived from an EMBL/GenBank/DDBJ whole genome shotgun (WGS) entry which is preliminary data.</text>
</comment>
<feature type="transmembrane region" description="Helical" evidence="2">
    <location>
        <begin position="12"/>
        <end position="32"/>
    </location>
</feature>
<feature type="region of interest" description="Disordered" evidence="1">
    <location>
        <begin position="145"/>
        <end position="212"/>
    </location>
</feature>
<dbReference type="OrthoDB" id="3899483at2759"/>
<protein>
    <submittedName>
        <fullName evidence="3">Uncharacterized protein</fullName>
    </submittedName>
</protein>
<dbReference type="EMBL" id="NAJQ01000888">
    <property type="protein sequence ID" value="TKA63959.1"/>
    <property type="molecule type" value="Genomic_DNA"/>
</dbReference>
<evidence type="ECO:0000256" key="1">
    <source>
        <dbReference type="SAM" id="MobiDB-lite"/>
    </source>
</evidence>
<feature type="transmembrane region" description="Helical" evidence="2">
    <location>
        <begin position="53"/>
        <end position="73"/>
    </location>
</feature>
<keyword evidence="2" id="KW-0812">Transmembrane</keyword>
<reference evidence="3 4" key="1">
    <citation type="submission" date="2017-03" db="EMBL/GenBank/DDBJ databases">
        <title>Genomes of endolithic fungi from Antarctica.</title>
        <authorList>
            <person name="Coleine C."/>
            <person name="Masonjones S."/>
            <person name="Stajich J.E."/>
        </authorList>
    </citation>
    <scope>NUCLEOTIDE SEQUENCE [LARGE SCALE GENOMIC DNA]</scope>
    <source>
        <strain evidence="3 4">CCFEE 5184</strain>
    </source>
</reference>
<keyword evidence="2" id="KW-0472">Membrane</keyword>
<sequence length="212" mass="22038">MMSSTDCLTGTMYVPLIVPILLIVPVFASRLVSKYGPATIRFIATLKPAGTTLLQTTLVLSCVTGLTHLATAVLDVHSNTAGSPILLSGVYLYSAVGMLTATAAAIYIIEAAAADKLPRTVAEVLGLRPLSFAFLRSMGPVTKLATDPAATPHEQTVPGEAATDSTASEGDATDGTDIDTTGDTTLVADTAEQGDFHELTKSDFEGWGPKPR</sequence>
<evidence type="ECO:0000256" key="2">
    <source>
        <dbReference type="SAM" id="Phobius"/>
    </source>
</evidence>
<organism evidence="3 4">
    <name type="scientific">Friedmanniomyces simplex</name>
    <dbReference type="NCBI Taxonomy" id="329884"/>
    <lineage>
        <taxon>Eukaryota</taxon>
        <taxon>Fungi</taxon>
        <taxon>Dikarya</taxon>
        <taxon>Ascomycota</taxon>
        <taxon>Pezizomycotina</taxon>
        <taxon>Dothideomycetes</taxon>
        <taxon>Dothideomycetidae</taxon>
        <taxon>Mycosphaerellales</taxon>
        <taxon>Teratosphaeriaceae</taxon>
        <taxon>Friedmanniomyces</taxon>
    </lineage>
</organism>
<feature type="transmembrane region" description="Helical" evidence="2">
    <location>
        <begin position="85"/>
        <end position="109"/>
    </location>
</feature>
<dbReference type="Proteomes" id="UP000309340">
    <property type="component" value="Unassembled WGS sequence"/>
</dbReference>
<accession>A0A4V5NFZ4</accession>
<keyword evidence="4" id="KW-1185">Reference proteome</keyword>
<feature type="compositionally biased region" description="Basic and acidic residues" evidence="1">
    <location>
        <begin position="194"/>
        <end position="204"/>
    </location>
</feature>
<proteinExistence type="predicted"/>
<dbReference type="AlphaFoldDB" id="A0A4V5NFZ4"/>
<evidence type="ECO:0000313" key="4">
    <source>
        <dbReference type="Proteomes" id="UP000309340"/>
    </source>
</evidence>
<name>A0A4V5NFZ4_9PEZI</name>